<dbReference type="GO" id="GO:0005737">
    <property type="term" value="C:cytoplasm"/>
    <property type="evidence" value="ECO:0007669"/>
    <property type="project" value="TreeGrafter"/>
</dbReference>
<dbReference type="PANTHER" id="PTHR16305">
    <property type="entry name" value="TESTICULAR SOLUBLE ADENYLYL CYCLASE"/>
    <property type="match status" value="1"/>
</dbReference>
<dbReference type="Gene3D" id="1.10.10.10">
    <property type="entry name" value="Winged helix-like DNA-binding domain superfamily/Winged helix DNA-binding domain"/>
    <property type="match status" value="1"/>
</dbReference>
<evidence type="ECO:0000259" key="3">
    <source>
        <dbReference type="PROSITE" id="PS50043"/>
    </source>
</evidence>
<evidence type="ECO:0000313" key="4">
    <source>
        <dbReference type="EMBL" id="MDA0166483.1"/>
    </source>
</evidence>
<dbReference type="SUPFAM" id="SSF46894">
    <property type="entry name" value="C-terminal effector domain of the bipartite response regulators"/>
    <property type="match status" value="1"/>
</dbReference>
<dbReference type="PANTHER" id="PTHR16305:SF35">
    <property type="entry name" value="TRANSCRIPTIONAL ACTIVATOR DOMAIN"/>
    <property type="match status" value="1"/>
</dbReference>
<keyword evidence="2" id="KW-0067">ATP-binding</keyword>
<feature type="domain" description="HTH luxR-type" evidence="3">
    <location>
        <begin position="814"/>
        <end position="879"/>
    </location>
</feature>
<dbReference type="PROSITE" id="PS50043">
    <property type="entry name" value="HTH_LUXR_2"/>
    <property type="match status" value="1"/>
</dbReference>
<gene>
    <name evidence="4" type="ORF">OM076_39840</name>
</gene>
<dbReference type="InterPro" id="IPR011990">
    <property type="entry name" value="TPR-like_helical_dom_sf"/>
</dbReference>
<dbReference type="InterPro" id="IPR000792">
    <property type="entry name" value="Tscrpt_reg_LuxR_C"/>
</dbReference>
<dbReference type="RefSeq" id="WP_270045741.1">
    <property type="nucleotide sequence ID" value="NZ_JAPDOD010000067.1"/>
</dbReference>
<dbReference type="SUPFAM" id="SSF48452">
    <property type="entry name" value="TPR-like"/>
    <property type="match status" value="1"/>
</dbReference>
<dbReference type="EMBL" id="JAPDOD010000067">
    <property type="protein sequence ID" value="MDA0166483.1"/>
    <property type="molecule type" value="Genomic_DNA"/>
</dbReference>
<dbReference type="PRINTS" id="PR00038">
    <property type="entry name" value="HTHLUXR"/>
</dbReference>
<dbReference type="GO" id="GO:0005524">
    <property type="term" value="F:ATP binding"/>
    <property type="evidence" value="ECO:0007669"/>
    <property type="project" value="UniProtKB-KW"/>
</dbReference>
<dbReference type="InterPro" id="IPR036388">
    <property type="entry name" value="WH-like_DNA-bd_sf"/>
</dbReference>
<dbReference type="InterPro" id="IPR041664">
    <property type="entry name" value="AAA_16"/>
</dbReference>
<dbReference type="SMART" id="SM00421">
    <property type="entry name" value="HTH_LUXR"/>
    <property type="match status" value="1"/>
</dbReference>
<proteinExistence type="predicted"/>
<dbReference type="GO" id="GO:0003677">
    <property type="term" value="F:DNA binding"/>
    <property type="evidence" value="ECO:0007669"/>
    <property type="project" value="InterPro"/>
</dbReference>
<dbReference type="Pfam" id="PF13191">
    <property type="entry name" value="AAA_16"/>
    <property type="match status" value="1"/>
</dbReference>
<dbReference type="InterPro" id="IPR027417">
    <property type="entry name" value="P-loop_NTPase"/>
</dbReference>
<comment type="caution">
    <text evidence="4">The sequence shown here is derived from an EMBL/GenBank/DDBJ whole genome shotgun (WGS) entry which is preliminary data.</text>
</comment>
<dbReference type="SUPFAM" id="SSF52540">
    <property type="entry name" value="P-loop containing nucleoside triphosphate hydrolases"/>
    <property type="match status" value="1"/>
</dbReference>
<organism evidence="4 5">
    <name type="scientific">Solirubrobacter ginsenosidimutans</name>
    <dbReference type="NCBI Taxonomy" id="490573"/>
    <lineage>
        <taxon>Bacteria</taxon>
        <taxon>Bacillati</taxon>
        <taxon>Actinomycetota</taxon>
        <taxon>Thermoleophilia</taxon>
        <taxon>Solirubrobacterales</taxon>
        <taxon>Solirubrobacteraceae</taxon>
        <taxon>Solirubrobacter</taxon>
    </lineage>
</organism>
<accession>A0A9X3SB02</accession>
<keyword evidence="5" id="KW-1185">Reference proteome</keyword>
<dbReference type="AlphaFoldDB" id="A0A9X3SB02"/>
<dbReference type="Proteomes" id="UP001149140">
    <property type="component" value="Unassembled WGS sequence"/>
</dbReference>
<dbReference type="Pfam" id="PF00196">
    <property type="entry name" value="GerE"/>
    <property type="match status" value="1"/>
</dbReference>
<evidence type="ECO:0000256" key="1">
    <source>
        <dbReference type="ARBA" id="ARBA00022741"/>
    </source>
</evidence>
<evidence type="ECO:0000313" key="5">
    <source>
        <dbReference type="Proteomes" id="UP001149140"/>
    </source>
</evidence>
<protein>
    <submittedName>
        <fullName evidence="4">DUF2791 family P-loop domain-containing protein</fullName>
    </submittedName>
</protein>
<dbReference type="GO" id="GO:0006355">
    <property type="term" value="P:regulation of DNA-templated transcription"/>
    <property type="evidence" value="ECO:0007669"/>
    <property type="project" value="InterPro"/>
</dbReference>
<dbReference type="InterPro" id="IPR016032">
    <property type="entry name" value="Sig_transdc_resp-reg_C-effctor"/>
</dbReference>
<dbReference type="PROSITE" id="PS00622">
    <property type="entry name" value="HTH_LUXR_1"/>
    <property type="match status" value="1"/>
</dbReference>
<keyword evidence="1" id="KW-0547">Nucleotide-binding</keyword>
<dbReference type="GO" id="GO:0004016">
    <property type="term" value="F:adenylate cyclase activity"/>
    <property type="evidence" value="ECO:0007669"/>
    <property type="project" value="TreeGrafter"/>
</dbReference>
<name>A0A9X3SB02_9ACTN</name>
<dbReference type="CDD" id="cd06170">
    <property type="entry name" value="LuxR_C_like"/>
    <property type="match status" value="1"/>
</dbReference>
<evidence type="ECO:0000256" key="2">
    <source>
        <dbReference type="ARBA" id="ARBA00022840"/>
    </source>
</evidence>
<sequence length="879" mass="90001">MPELFGRGAELEALEGVLDAVARGGSRLVLVRGEAGIGKTALLSVLRSRAVALRFVVCEGRASELERDVPLVPILDALGGSLVSSGSGAERWRAYRELGERVASVASGRPLLLLVDDVHWADPATLEFLDHLLRRPPEASLLLALGLRPSPVADRLLAARRASGAIELVSLDLAPLEREVAEALLADVVDADRVFEASGGNPLLLQELARSGGGVPGGIVAAVQAEVAALPEDAQRLLRAGAIAGDPFDLDVAIGIADLDLSRALGALDALEAATLVRSELAARRFAFRHPVVRGAVYEGLGSGARVSGHAAAARVLAGFGAALPVRAHHLAFAAVPGDLDAARILRAAAGEVRAQAPGVAADWLLAARRADPRGADLADLAETLVEAGRLTDALAIAGDSAEPRMAVAAASVERRLGRHDAARLRLRRALDAAATPEVAARVSADLAVAAYQRGEYAEMRGWAFRAADGTSGAVRAIAATLLAVGDAFAGEPLAGTSGLGDAVADDELGALAEPAMAISWGLLALDRLPDGLAAARRIAAAARRSGNGAAAIPHDLAAVLALGLLGRIAEAEPLADAAEQSARVSGNAQLVQWALWLDAWVLLERGRLDPALAAATESVELAQQLDDSASAIVARAVLGAVLIARGSHAEGRPLVAAYDIDHGWVCRWAPVLVESDIALGDLAAARGHAERAASLAPASGMAGARAAAARAQALVALAEEGSGWAAAAPLAAGLALQAIAEAESAGAALEAARAHLLAGRALLAHDRDAGIAQLRTAEEAAVRCGAPRVAEEAVLVLRQSGVRVGRGGPRAPGGEGLGALSPREREVAQLVAEGLTNREIGARLYLSEKTIETHLTRVFAKLGLRSRAQVAATVSRAG</sequence>
<reference evidence="4" key="1">
    <citation type="submission" date="2022-10" db="EMBL/GenBank/DDBJ databases">
        <title>The WGS of Solirubrobacter ginsenosidimutans DSM 21036.</title>
        <authorList>
            <person name="Jiang Z."/>
        </authorList>
    </citation>
    <scope>NUCLEOTIDE SEQUENCE</scope>
    <source>
        <strain evidence="4">DSM 21036</strain>
    </source>
</reference>